<dbReference type="AlphaFoldDB" id="A0A1Q9EU96"/>
<sequence length="70" mass="7095">MVAFGKKLICMNRARVEEAAAGVETATGIGTVIATGIVTGIVAIATGIAVAKCLQGRCLSLQNVLGFEIC</sequence>
<organism evidence="1 2">
    <name type="scientific">Symbiodinium microadriaticum</name>
    <name type="common">Dinoflagellate</name>
    <name type="synonym">Zooxanthella microadriatica</name>
    <dbReference type="NCBI Taxonomy" id="2951"/>
    <lineage>
        <taxon>Eukaryota</taxon>
        <taxon>Sar</taxon>
        <taxon>Alveolata</taxon>
        <taxon>Dinophyceae</taxon>
        <taxon>Suessiales</taxon>
        <taxon>Symbiodiniaceae</taxon>
        <taxon>Symbiodinium</taxon>
    </lineage>
</organism>
<proteinExistence type="predicted"/>
<protein>
    <submittedName>
        <fullName evidence="1">Uncharacterized protein</fullName>
    </submittedName>
</protein>
<dbReference type="Proteomes" id="UP000186817">
    <property type="component" value="Unassembled WGS sequence"/>
</dbReference>
<gene>
    <name evidence="1" type="ORF">AK812_SmicGene5211</name>
</gene>
<keyword evidence="2" id="KW-1185">Reference proteome</keyword>
<comment type="caution">
    <text evidence="1">The sequence shown here is derived from an EMBL/GenBank/DDBJ whole genome shotgun (WGS) entry which is preliminary data.</text>
</comment>
<evidence type="ECO:0000313" key="1">
    <source>
        <dbReference type="EMBL" id="OLQ11003.1"/>
    </source>
</evidence>
<evidence type="ECO:0000313" key="2">
    <source>
        <dbReference type="Proteomes" id="UP000186817"/>
    </source>
</evidence>
<name>A0A1Q9EU96_SYMMI</name>
<reference evidence="1 2" key="1">
    <citation type="submission" date="2016-02" db="EMBL/GenBank/DDBJ databases">
        <title>Genome analysis of coral dinoflagellate symbionts highlights evolutionary adaptations to a symbiotic lifestyle.</title>
        <authorList>
            <person name="Aranda M."/>
            <person name="Li Y."/>
            <person name="Liew Y.J."/>
            <person name="Baumgarten S."/>
            <person name="Simakov O."/>
            <person name="Wilson M."/>
            <person name="Piel J."/>
            <person name="Ashoor H."/>
            <person name="Bougouffa S."/>
            <person name="Bajic V.B."/>
            <person name="Ryu T."/>
            <person name="Ravasi T."/>
            <person name="Bayer T."/>
            <person name="Micklem G."/>
            <person name="Kim H."/>
            <person name="Bhak J."/>
            <person name="Lajeunesse T.C."/>
            <person name="Voolstra C.R."/>
        </authorList>
    </citation>
    <scope>NUCLEOTIDE SEQUENCE [LARGE SCALE GENOMIC DNA]</scope>
    <source>
        <strain evidence="1 2">CCMP2467</strain>
    </source>
</reference>
<accession>A0A1Q9EU96</accession>
<dbReference type="EMBL" id="LSRX01000067">
    <property type="protein sequence ID" value="OLQ11003.1"/>
    <property type="molecule type" value="Genomic_DNA"/>
</dbReference>